<dbReference type="InterPro" id="IPR012506">
    <property type="entry name" value="TMEM86B-like"/>
</dbReference>
<protein>
    <recommendedName>
        <fullName evidence="10">Lysoplasmalogenase</fullName>
    </recommendedName>
</protein>
<keyword evidence="3 7" id="KW-0812">Transmembrane</keyword>
<sequence length="405" mass="42289">MEHRLVGAVDQLMRGGVRDLAQPQAGAQEHQQPLAQRQAGTVPGNGPGGDGQDHQRRRANAHQHVVRRQYVLPFGRIGGAEGQQLIQQNGEGRHVEEAKPQPEPALRRAKRQKGDRQHRGKGEGNQRHGAGGFLEHFQHTRGTFSLVGHSITGTGKDQCRGAATPAAGGLSPPGDVTAGFAGAVCGDRMRQQPAGERGHMLIVFILAAAIPSLVYLLRHAGQPAQASQGPALIKTAATALLALGGLVAGAPWLVVAGLALGALGDYALARPGDRAFLAGMVAFGLGHLAYAAAFWTGHPGPWWAVALVLALVGSTEGWLAPRVPPALALPVRVYIGLIAMMGVAALCQPAGPVLAGVAMFLASDTLLAWEKFVARAPVRAVSWAVWALYWGGQALILWGAMGGLS</sequence>
<dbReference type="GO" id="GO:0016020">
    <property type="term" value="C:membrane"/>
    <property type="evidence" value="ECO:0007669"/>
    <property type="project" value="UniProtKB-SubCell"/>
</dbReference>
<keyword evidence="4 7" id="KW-1133">Transmembrane helix</keyword>
<keyword evidence="9" id="KW-1185">Reference proteome</keyword>
<dbReference type="AlphaFoldDB" id="A0A2T4J4K5"/>
<keyword evidence="5 7" id="KW-0472">Membrane</keyword>
<feature type="compositionally biased region" description="Polar residues" evidence="6">
    <location>
        <begin position="29"/>
        <end position="39"/>
    </location>
</feature>
<reference evidence="8 9" key="1">
    <citation type="submission" date="2018-03" db="EMBL/GenBank/DDBJ databases">
        <title>Rhodobacter blasticus.</title>
        <authorList>
            <person name="Meyer T.E."/>
            <person name="Miller S."/>
            <person name="Lodha T."/>
            <person name="Gandham S."/>
            <person name="Chintalapati S."/>
            <person name="Chintalapati V.R."/>
        </authorList>
    </citation>
    <scope>NUCLEOTIDE SEQUENCE [LARGE SCALE GENOMIC DNA]</scope>
    <source>
        <strain evidence="8 9">DSM 2131</strain>
    </source>
</reference>
<feature type="region of interest" description="Disordered" evidence="6">
    <location>
        <begin position="21"/>
        <end position="63"/>
    </location>
</feature>
<dbReference type="GO" id="GO:0016787">
    <property type="term" value="F:hydrolase activity"/>
    <property type="evidence" value="ECO:0007669"/>
    <property type="project" value="TreeGrafter"/>
</dbReference>
<dbReference type="EMBL" id="PZKE01000026">
    <property type="protein sequence ID" value="PTE12839.1"/>
    <property type="molecule type" value="Genomic_DNA"/>
</dbReference>
<comment type="similarity">
    <text evidence="2">Belongs to the TMEM86 family.</text>
</comment>
<feature type="transmembrane region" description="Helical" evidence="7">
    <location>
        <begin position="383"/>
        <end position="404"/>
    </location>
</feature>
<feature type="transmembrane region" description="Helical" evidence="7">
    <location>
        <begin position="333"/>
        <end position="363"/>
    </location>
</feature>
<gene>
    <name evidence="8" type="ORF">C5F44_16455</name>
</gene>
<feature type="transmembrane region" description="Helical" evidence="7">
    <location>
        <begin position="198"/>
        <end position="217"/>
    </location>
</feature>
<evidence type="ECO:0000313" key="9">
    <source>
        <dbReference type="Proteomes" id="UP000241362"/>
    </source>
</evidence>
<evidence type="ECO:0000256" key="6">
    <source>
        <dbReference type="SAM" id="MobiDB-lite"/>
    </source>
</evidence>
<proteinExistence type="inferred from homology"/>
<feature type="compositionally biased region" description="Basic and acidic residues" evidence="6">
    <location>
        <begin position="112"/>
        <end position="126"/>
    </location>
</feature>
<feature type="transmembrane region" description="Helical" evidence="7">
    <location>
        <begin position="237"/>
        <end position="263"/>
    </location>
</feature>
<evidence type="ECO:0000313" key="8">
    <source>
        <dbReference type="EMBL" id="PTE12839.1"/>
    </source>
</evidence>
<dbReference type="Pfam" id="PF07947">
    <property type="entry name" value="YhhN"/>
    <property type="match status" value="1"/>
</dbReference>
<dbReference type="Proteomes" id="UP000241362">
    <property type="component" value="Unassembled WGS sequence"/>
</dbReference>
<evidence type="ECO:0000256" key="4">
    <source>
        <dbReference type="ARBA" id="ARBA00022989"/>
    </source>
</evidence>
<evidence type="ECO:0000256" key="7">
    <source>
        <dbReference type="SAM" id="Phobius"/>
    </source>
</evidence>
<comment type="subcellular location">
    <subcellularLocation>
        <location evidence="1">Membrane</location>
        <topology evidence="1">Multi-pass membrane protein</topology>
    </subcellularLocation>
</comment>
<comment type="caution">
    <text evidence="8">The sequence shown here is derived from an EMBL/GenBank/DDBJ whole genome shotgun (WGS) entry which is preliminary data.</text>
</comment>
<evidence type="ECO:0008006" key="10">
    <source>
        <dbReference type="Google" id="ProtNLM"/>
    </source>
</evidence>
<feature type="transmembrane region" description="Helical" evidence="7">
    <location>
        <begin position="275"/>
        <end position="296"/>
    </location>
</feature>
<dbReference type="PANTHER" id="PTHR31885:SF6">
    <property type="entry name" value="GH04784P"/>
    <property type="match status" value="1"/>
</dbReference>
<evidence type="ECO:0000256" key="1">
    <source>
        <dbReference type="ARBA" id="ARBA00004141"/>
    </source>
</evidence>
<name>A0A2T4J4K5_FUSBL</name>
<feature type="region of interest" description="Disordered" evidence="6">
    <location>
        <begin position="87"/>
        <end position="130"/>
    </location>
</feature>
<feature type="transmembrane region" description="Helical" evidence="7">
    <location>
        <begin position="302"/>
        <end position="321"/>
    </location>
</feature>
<dbReference type="PANTHER" id="PTHR31885">
    <property type="entry name" value="GH04784P"/>
    <property type="match status" value="1"/>
</dbReference>
<evidence type="ECO:0000256" key="2">
    <source>
        <dbReference type="ARBA" id="ARBA00007375"/>
    </source>
</evidence>
<accession>A0A2T4J4K5</accession>
<evidence type="ECO:0000256" key="3">
    <source>
        <dbReference type="ARBA" id="ARBA00022692"/>
    </source>
</evidence>
<evidence type="ECO:0000256" key="5">
    <source>
        <dbReference type="ARBA" id="ARBA00023136"/>
    </source>
</evidence>
<organism evidence="8 9">
    <name type="scientific">Fuscovulum blasticum DSM 2131</name>
    <dbReference type="NCBI Taxonomy" id="1188250"/>
    <lineage>
        <taxon>Bacteria</taxon>
        <taxon>Pseudomonadati</taxon>
        <taxon>Pseudomonadota</taxon>
        <taxon>Alphaproteobacteria</taxon>
        <taxon>Rhodobacterales</taxon>
        <taxon>Paracoccaceae</taxon>
        <taxon>Pseudogemmobacter</taxon>
    </lineage>
</organism>
<feature type="compositionally biased region" description="Basic and acidic residues" evidence="6">
    <location>
        <begin position="91"/>
        <end position="100"/>
    </location>
</feature>